<reference evidence="3 4" key="1">
    <citation type="submission" date="2023-04" db="EMBL/GenBank/DDBJ databases">
        <title>Ectobacillus antri isolated from activated sludge.</title>
        <authorList>
            <person name="Yan P."/>
            <person name="Liu X."/>
        </authorList>
    </citation>
    <scope>NUCLEOTIDE SEQUENCE [LARGE SCALE GENOMIC DNA]</scope>
    <source>
        <strain evidence="3 4">C18H</strain>
    </source>
</reference>
<keyword evidence="4" id="KW-1185">Reference proteome</keyword>
<evidence type="ECO:0008006" key="5">
    <source>
        <dbReference type="Google" id="ProtNLM"/>
    </source>
</evidence>
<feature type="compositionally biased region" description="Low complexity" evidence="2">
    <location>
        <begin position="9"/>
        <end position="19"/>
    </location>
</feature>
<sequence>MPYHKDKQQAFQAAQQGVKKATEGEHNLVTNDPEYAHHLKELRQEVEQAYNQIQNALETASETQRQQLESYEQQVQKIMNDMDYQ</sequence>
<keyword evidence="1" id="KW-0175">Coiled coil</keyword>
<organism evidence="3 4">
    <name type="scientific">Ectobacillus antri</name>
    <dbReference type="NCBI Taxonomy" id="2486280"/>
    <lineage>
        <taxon>Bacteria</taxon>
        <taxon>Bacillati</taxon>
        <taxon>Bacillota</taxon>
        <taxon>Bacilli</taxon>
        <taxon>Bacillales</taxon>
        <taxon>Bacillaceae</taxon>
        <taxon>Ectobacillus</taxon>
    </lineage>
</organism>
<gene>
    <name evidence="3" type="ORF">P6P90_01630</name>
</gene>
<evidence type="ECO:0000256" key="2">
    <source>
        <dbReference type="SAM" id="MobiDB-lite"/>
    </source>
</evidence>
<evidence type="ECO:0000313" key="4">
    <source>
        <dbReference type="Proteomes" id="UP001218246"/>
    </source>
</evidence>
<name>A0ABT6H029_9BACI</name>
<accession>A0ABT6H029</accession>
<evidence type="ECO:0000256" key="1">
    <source>
        <dbReference type="SAM" id="Coils"/>
    </source>
</evidence>
<dbReference type="EMBL" id="JARULN010000001">
    <property type="protein sequence ID" value="MDG5752700.1"/>
    <property type="molecule type" value="Genomic_DNA"/>
</dbReference>
<comment type="caution">
    <text evidence="3">The sequence shown here is derived from an EMBL/GenBank/DDBJ whole genome shotgun (WGS) entry which is preliminary data.</text>
</comment>
<protein>
    <recommendedName>
        <fullName evidence="5">Small, acid-soluble spore protein N</fullName>
    </recommendedName>
</protein>
<proteinExistence type="predicted"/>
<feature type="region of interest" description="Disordered" evidence="2">
    <location>
        <begin position="1"/>
        <end position="27"/>
    </location>
</feature>
<dbReference type="Proteomes" id="UP001218246">
    <property type="component" value="Unassembled WGS sequence"/>
</dbReference>
<dbReference type="RefSeq" id="WP_124563798.1">
    <property type="nucleotide sequence ID" value="NZ_JARRRY010000001.1"/>
</dbReference>
<evidence type="ECO:0000313" key="3">
    <source>
        <dbReference type="EMBL" id="MDG5752700.1"/>
    </source>
</evidence>
<feature type="coiled-coil region" evidence="1">
    <location>
        <begin position="36"/>
        <end position="81"/>
    </location>
</feature>